<sequence length="73" mass="8259">MHGMLVKNSRVLGNLKGVVKLTSKSIVDTLAKHWTTTRGAEIVANQAQLMDKQQKHNKYLQFLALSKCHEDRV</sequence>
<keyword evidence="3" id="KW-0539">Nucleus</keyword>
<keyword evidence="5" id="KW-1185">Reference proteome</keyword>
<evidence type="ECO:0000256" key="1">
    <source>
        <dbReference type="ARBA" id="ARBA00004123"/>
    </source>
</evidence>
<accession>A0ABR2P1V9</accession>
<gene>
    <name evidence="4" type="ORF">V6N11_037555</name>
</gene>
<dbReference type="PANTHER" id="PTHR13405:SF11">
    <property type="entry name" value="NUCLEAR PORE COMPLEX PROTEIN NUP133"/>
    <property type="match status" value="1"/>
</dbReference>
<evidence type="ECO:0000313" key="4">
    <source>
        <dbReference type="EMBL" id="KAK8982385.1"/>
    </source>
</evidence>
<proteinExistence type="predicted"/>
<protein>
    <submittedName>
        <fullName evidence="4">Uncharacterized protein</fullName>
    </submittedName>
</protein>
<name>A0ABR2P1V9_9ROSI</name>
<comment type="caution">
    <text evidence="4">The sequence shown here is derived from an EMBL/GenBank/DDBJ whole genome shotgun (WGS) entry which is preliminary data.</text>
</comment>
<dbReference type="Proteomes" id="UP001396334">
    <property type="component" value="Unassembled WGS sequence"/>
</dbReference>
<reference evidence="4 5" key="1">
    <citation type="journal article" date="2024" name="G3 (Bethesda)">
        <title>Genome assembly of Hibiscus sabdariffa L. provides insights into metabolisms of medicinal natural products.</title>
        <authorList>
            <person name="Kim T."/>
        </authorList>
    </citation>
    <scope>NUCLEOTIDE SEQUENCE [LARGE SCALE GENOMIC DNA]</scope>
    <source>
        <strain evidence="4">TK-2024</strain>
        <tissue evidence="4">Old leaves</tissue>
    </source>
</reference>
<dbReference type="InterPro" id="IPR037624">
    <property type="entry name" value="Nup133-like"/>
</dbReference>
<evidence type="ECO:0000313" key="5">
    <source>
        <dbReference type="Proteomes" id="UP001396334"/>
    </source>
</evidence>
<evidence type="ECO:0000256" key="2">
    <source>
        <dbReference type="ARBA" id="ARBA00022448"/>
    </source>
</evidence>
<comment type="subcellular location">
    <subcellularLocation>
        <location evidence="1">Nucleus</location>
    </subcellularLocation>
</comment>
<keyword evidence="2" id="KW-0813">Transport</keyword>
<evidence type="ECO:0000256" key="3">
    <source>
        <dbReference type="ARBA" id="ARBA00023242"/>
    </source>
</evidence>
<dbReference type="PANTHER" id="PTHR13405">
    <property type="entry name" value="NUCLEAR PORE COMPLEX PROTEIN NUP133"/>
    <property type="match status" value="1"/>
</dbReference>
<organism evidence="4 5">
    <name type="scientific">Hibiscus sabdariffa</name>
    <name type="common">roselle</name>
    <dbReference type="NCBI Taxonomy" id="183260"/>
    <lineage>
        <taxon>Eukaryota</taxon>
        <taxon>Viridiplantae</taxon>
        <taxon>Streptophyta</taxon>
        <taxon>Embryophyta</taxon>
        <taxon>Tracheophyta</taxon>
        <taxon>Spermatophyta</taxon>
        <taxon>Magnoliopsida</taxon>
        <taxon>eudicotyledons</taxon>
        <taxon>Gunneridae</taxon>
        <taxon>Pentapetalae</taxon>
        <taxon>rosids</taxon>
        <taxon>malvids</taxon>
        <taxon>Malvales</taxon>
        <taxon>Malvaceae</taxon>
        <taxon>Malvoideae</taxon>
        <taxon>Hibiscus</taxon>
    </lineage>
</organism>
<dbReference type="EMBL" id="JBBPBN010000086">
    <property type="protein sequence ID" value="KAK8982385.1"/>
    <property type="molecule type" value="Genomic_DNA"/>
</dbReference>